<keyword evidence="2" id="KW-1185">Reference proteome</keyword>
<dbReference type="Pfam" id="PF05635">
    <property type="entry name" value="23S_rRNA_IVP"/>
    <property type="match status" value="1"/>
</dbReference>
<dbReference type="Proteomes" id="UP000547614">
    <property type="component" value="Unassembled WGS sequence"/>
</dbReference>
<dbReference type="NCBIfam" id="TIGR02436">
    <property type="entry name" value="four helix bundle protein"/>
    <property type="match status" value="1"/>
</dbReference>
<dbReference type="EMBL" id="JACHXP010000002">
    <property type="protein sequence ID" value="MBB3189419.1"/>
    <property type="molecule type" value="Genomic_DNA"/>
</dbReference>
<dbReference type="SUPFAM" id="SSF158446">
    <property type="entry name" value="IVS-encoded protein-like"/>
    <property type="match status" value="1"/>
</dbReference>
<proteinExistence type="predicted"/>
<gene>
    <name evidence="1" type="ORF">FHR94_000641</name>
</gene>
<sequence length="113" mass="13143">MKFEDLLVWKRSARLCAEVYQAFSHSRDFGFKDQITRSSLSIASNIAEGYERDSDKDRVKFLSYAKGSCAELRTQIYIGMEIGYIEKAQGQRWVGETRELTKMLYSLIKTLRI</sequence>
<protein>
    <submittedName>
        <fullName evidence="1">Four helix bundle protein</fullName>
    </submittedName>
</protein>
<dbReference type="AlphaFoldDB" id="A0A839V7B9"/>
<name>A0A839V7B9_9GAMM</name>
<comment type="caution">
    <text evidence="1">The sequence shown here is derived from an EMBL/GenBank/DDBJ whole genome shotgun (WGS) entry which is preliminary data.</text>
</comment>
<accession>A0A839V7B9</accession>
<organism evidence="1 2">
    <name type="scientific">Halomonas cerina</name>
    <dbReference type="NCBI Taxonomy" id="447424"/>
    <lineage>
        <taxon>Bacteria</taxon>
        <taxon>Pseudomonadati</taxon>
        <taxon>Pseudomonadota</taxon>
        <taxon>Gammaproteobacteria</taxon>
        <taxon>Oceanospirillales</taxon>
        <taxon>Halomonadaceae</taxon>
        <taxon>Halomonas</taxon>
    </lineage>
</organism>
<dbReference type="NCBIfam" id="NF008912">
    <property type="entry name" value="PRK12275.1-6"/>
    <property type="match status" value="1"/>
</dbReference>
<dbReference type="PANTHER" id="PTHR38471">
    <property type="entry name" value="FOUR HELIX BUNDLE PROTEIN"/>
    <property type="match status" value="1"/>
</dbReference>
<evidence type="ECO:0000313" key="2">
    <source>
        <dbReference type="Proteomes" id="UP000547614"/>
    </source>
</evidence>
<reference evidence="1 2" key="1">
    <citation type="submission" date="2020-08" db="EMBL/GenBank/DDBJ databases">
        <title>Genomic Encyclopedia of Type Strains, Phase III (KMG-III): the genomes of soil and plant-associated and newly described type strains.</title>
        <authorList>
            <person name="Whitman W."/>
        </authorList>
    </citation>
    <scope>NUCLEOTIDE SEQUENCE [LARGE SCALE GENOMIC DNA]</scope>
    <source>
        <strain evidence="1 2">CECT 7282</strain>
    </source>
</reference>
<dbReference type="PANTHER" id="PTHR38471:SF2">
    <property type="entry name" value="FOUR HELIX BUNDLE PROTEIN"/>
    <property type="match status" value="1"/>
</dbReference>
<dbReference type="CDD" id="cd16377">
    <property type="entry name" value="23S_rRNA_IVP_like"/>
    <property type="match status" value="1"/>
</dbReference>
<dbReference type="InterPro" id="IPR012657">
    <property type="entry name" value="23S_rRNA-intervening_sequence"/>
</dbReference>
<dbReference type="Gene3D" id="1.20.1440.60">
    <property type="entry name" value="23S rRNA-intervening sequence"/>
    <property type="match status" value="1"/>
</dbReference>
<dbReference type="RefSeq" id="WP_183324170.1">
    <property type="nucleotide sequence ID" value="NZ_JACHXP010000002.1"/>
</dbReference>
<evidence type="ECO:0000313" key="1">
    <source>
        <dbReference type="EMBL" id="MBB3189419.1"/>
    </source>
</evidence>
<dbReference type="InterPro" id="IPR036583">
    <property type="entry name" value="23S_rRNA_IVS_sf"/>
</dbReference>